<organism evidence="2 3">
    <name type="scientific">Montanilutibacter psychrotolerans</name>
    <dbReference type="NCBI Taxonomy" id="1327343"/>
    <lineage>
        <taxon>Bacteria</taxon>
        <taxon>Pseudomonadati</taxon>
        <taxon>Pseudomonadota</taxon>
        <taxon>Gammaproteobacteria</taxon>
        <taxon>Lysobacterales</taxon>
        <taxon>Lysobacteraceae</taxon>
        <taxon>Montanilutibacter</taxon>
    </lineage>
</organism>
<dbReference type="OrthoDB" id="7032026at2"/>
<sequence length="153" mass="16700">MVHCGLLLSAAIGAVAVSRWALTFIQAETASRFGLIQALGLIRTFTTTFADEHDDPPLDADDLRAVAALTQDDLRAIDRALLASSSADWRKVALVAAVAMDAYPDQYDGIPDVFYSQRVRDLVSSGYLEARGNLYRMRFSEVRLTPLGLGHEA</sequence>
<dbReference type="AlphaFoldDB" id="A0A3M8ST45"/>
<evidence type="ECO:0000259" key="1">
    <source>
        <dbReference type="Pfam" id="PF12395"/>
    </source>
</evidence>
<gene>
    <name evidence="2" type="ORF">EER27_08965</name>
</gene>
<dbReference type="InterPro" id="IPR022123">
    <property type="entry name" value="DUF3658"/>
</dbReference>
<keyword evidence="3" id="KW-1185">Reference proteome</keyword>
<protein>
    <recommendedName>
        <fullName evidence="1">DUF3658 domain-containing protein</fullName>
    </recommendedName>
</protein>
<reference evidence="2 3" key="1">
    <citation type="submission" date="2018-11" db="EMBL/GenBank/DDBJ databases">
        <title>Lysobacter cryohumiis sp. nov., isolated from soil in the Tianshan Mountains, Xinjiang, China.</title>
        <authorList>
            <person name="Luo Y."/>
            <person name="Sheng H."/>
        </authorList>
    </citation>
    <scope>NUCLEOTIDE SEQUENCE [LARGE SCALE GENOMIC DNA]</scope>
    <source>
        <strain evidence="2 3">ZS60</strain>
    </source>
</reference>
<proteinExistence type="predicted"/>
<evidence type="ECO:0000313" key="3">
    <source>
        <dbReference type="Proteomes" id="UP000267049"/>
    </source>
</evidence>
<name>A0A3M8ST45_9GAMM</name>
<accession>A0A3M8ST45</accession>
<evidence type="ECO:0000313" key="2">
    <source>
        <dbReference type="EMBL" id="RNF84488.1"/>
    </source>
</evidence>
<comment type="caution">
    <text evidence="2">The sequence shown here is derived from an EMBL/GenBank/DDBJ whole genome shotgun (WGS) entry which is preliminary data.</text>
</comment>
<dbReference type="Pfam" id="PF12395">
    <property type="entry name" value="DUF3658"/>
    <property type="match status" value="1"/>
</dbReference>
<dbReference type="Proteomes" id="UP000267049">
    <property type="component" value="Unassembled WGS sequence"/>
</dbReference>
<dbReference type="EMBL" id="RIBS01000003">
    <property type="protein sequence ID" value="RNF84488.1"/>
    <property type="molecule type" value="Genomic_DNA"/>
</dbReference>
<feature type="domain" description="DUF3658" evidence="1">
    <location>
        <begin position="71"/>
        <end position="139"/>
    </location>
</feature>